<dbReference type="SUPFAM" id="SSF57362">
    <property type="entry name" value="BPTI-like"/>
    <property type="match status" value="1"/>
</dbReference>
<sequence>MQKAKADPCSQTFGLVGRCRARKLRYSFNADSNQCELFTYGGCGGNDNNFKTQADCEATCVS</sequence>
<dbReference type="CDD" id="cd00109">
    <property type="entry name" value="Kunitz-type"/>
    <property type="match status" value="1"/>
</dbReference>
<evidence type="ECO:0000256" key="1">
    <source>
        <dbReference type="ARBA" id="ARBA00023157"/>
    </source>
</evidence>
<keyword evidence="4" id="KW-1185">Reference proteome</keyword>
<dbReference type="PROSITE" id="PS50279">
    <property type="entry name" value="BPTI_KUNITZ_2"/>
    <property type="match status" value="1"/>
</dbReference>
<dbReference type="SMART" id="SM00131">
    <property type="entry name" value="KU"/>
    <property type="match status" value="1"/>
</dbReference>
<dbReference type="OrthoDB" id="4473401at2759"/>
<proteinExistence type="predicted"/>
<accession>A0A9Q1C383</accession>
<evidence type="ECO:0000313" key="3">
    <source>
        <dbReference type="EMBL" id="KAJ8037370.1"/>
    </source>
</evidence>
<feature type="domain" description="BPTI/Kunitz inhibitor" evidence="2">
    <location>
        <begin position="9"/>
        <end position="60"/>
    </location>
</feature>
<comment type="caution">
    <text evidence="3">The sequence shown here is derived from an EMBL/GenBank/DDBJ whole genome shotgun (WGS) entry which is preliminary data.</text>
</comment>
<dbReference type="AlphaFoldDB" id="A0A9Q1C383"/>
<dbReference type="PANTHER" id="PTHR10083">
    <property type="entry name" value="KUNITZ-TYPE PROTEASE INHIBITOR-RELATED"/>
    <property type="match status" value="1"/>
</dbReference>
<dbReference type="InterPro" id="IPR050098">
    <property type="entry name" value="TFPI/VKTCI-like"/>
</dbReference>
<dbReference type="PRINTS" id="PR00759">
    <property type="entry name" value="BASICPTASE"/>
</dbReference>
<name>A0A9Q1C383_HOLLE</name>
<protein>
    <submittedName>
        <fullName evidence="3">Kunitz-type serine protease inhibitor DrKIn-II</fullName>
    </submittedName>
</protein>
<evidence type="ECO:0000259" key="2">
    <source>
        <dbReference type="PROSITE" id="PS50279"/>
    </source>
</evidence>
<organism evidence="3 4">
    <name type="scientific">Holothuria leucospilota</name>
    <name type="common">Black long sea cucumber</name>
    <name type="synonym">Mertensiothuria leucospilota</name>
    <dbReference type="NCBI Taxonomy" id="206669"/>
    <lineage>
        <taxon>Eukaryota</taxon>
        <taxon>Metazoa</taxon>
        <taxon>Echinodermata</taxon>
        <taxon>Eleutherozoa</taxon>
        <taxon>Echinozoa</taxon>
        <taxon>Holothuroidea</taxon>
        <taxon>Aspidochirotacea</taxon>
        <taxon>Aspidochirotida</taxon>
        <taxon>Holothuriidae</taxon>
        <taxon>Holothuria</taxon>
    </lineage>
</organism>
<dbReference type="FunFam" id="4.10.410.10:FF:000020">
    <property type="entry name" value="Collagen, type VI, alpha 3"/>
    <property type="match status" value="1"/>
</dbReference>
<evidence type="ECO:0000313" key="4">
    <source>
        <dbReference type="Proteomes" id="UP001152320"/>
    </source>
</evidence>
<dbReference type="InterPro" id="IPR036880">
    <property type="entry name" value="Kunitz_BPTI_sf"/>
</dbReference>
<dbReference type="Proteomes" id="UP001152320">
    <property type="component" value="Chromosome 8"/>
</dbReference>
<dbReference type="InterPro" id="IPR020901">
    <property type="entry name" value="Prtase_inh_Kunz-CS"/>
</dbReference>
<dbReference type="GO" id="GO:0004867">
    <property type="term" value="F:serine-type endopeptidase inhibitor activity"/>
    <property type="evidence" value="ECO:0007669"/>
    <property type="project" value="InterPro"/>
</dbReference>
<gene>
    <name evidence="3" type="ORF">HOLleu_18173</name>
</gene>
<dbReference type="EMBL" id="JAIZAY010000008">
    <property type="protein sequence ID" value="KAJ8037370.1"/>
    <property type="molecule type" value="Genomic_DNA"/>
</dbReference>
<dbReference type="InterPro" id="IPR002223">
    <property type="entry name" value="Kunitz_BPTI"/>
</dbReference>
<dbReference type="PANTHER" id="PTHR10083:SF374">
    <property type="entry name" value="BPTI_KUNITZ INHIBITOR DOMAIN-CONTAINING PROTEIN"/>
    <property type="match status" value="1"/>
</dbReference>
<dbReference type="Pfam" id="PF00014">
    <property type="entry name" value="Kunitz_BPTI"/>
    <property type="match status" value="1"/>
</dbReference>
<keyword evidence="1" id="KW-1015">Disulfide bond</keyword>
<dbReference type="Gene3D" id="4.10.410.10">
    <property type="entry name" value="Pancreatic trypsin inhibitor Kunitz domain"/>
    <property type="match status" value="1"/>
</dbReference>
<dbReference type="GO" id="GO:0005615">
    <property type="term" value="C:extracellular space"/>
    <property type="evidence" value="ECO:0007669"/>
    <property type="project" value="TreeGrafter"/>
</dbReference>
<dbReference type="PROSITE" id="PS00280">
    <property type="entry name" value="BPTI_KUNITZ_1"/>
    <property type="match status" value="1"/>
</dbReference>
<reference evidence="3" key="1">
    <citation type="submission" date="2021-10" db="EMBL/GenBank/DDBJ databases">
        <title>Tropical sea cucumber genome reveals ecological adaptation and Cuvierian tubules defense mechanism.</title>
        <authorList>
            <person name="Chen T."/>
        </authorList>
    </citation>
    <scope>NUCLEOTIDE SEQUENCE</scope>
    <source>
        <strain evidence="3">Nanhai2018</strain>
        <tissue evidence="3">Muscle</tissue>
    </source>
</reference>